<gene>
    <name evidence="2" type="ORF">EST38_g12817</name>
</gene>
<organism evidence="2 3">
    <name type="scientific">Candolleomyces aberdarensis</name>
    <dbReference type="NCBI Taxonomy" id="2316362"/>
    <lineage>
        <taxon>Eukaryota</taxon>
        <taxon>Fungi</taxon>
        <taxon>Dikarya</taxon>
        <taxon>Basidiomycota</taxon>
        <taxon>Agaricomycotina</taxon>
        <taxon>Agaricomycetes</taxon>
        <taxon>Agaricomycetidae</taxon>
        <taxon>Agaricales</taxon>
        <taxon>Agaricineae</taxon>
        <taxon>Psathyrellaceae</taxon>
        <taxon>Candolleomyces</taxon>
    </lineage>
</organism>
<dbReference type="EMBL" id="SDEE01001036">
    <property type="protein sequence ID" value="RXW13034.1"/>
    <property type="molecule type" value="Genomic_DNA"/>
</dbReference>
<dbReference type="AlphaFoldDB" id="A0A4Q2D3S4"/>
<feature type="region of interest" description="Disordered" evidence="1">
    <location>
        <begin position="1"/>
        <end position="32"/>
    </location>
</feature>
<reference evidence="2 3" key="1">
    <citation type="submission" date="2019-01" db="EMBL/GenBank/DDBJ databases">
        <title>Draft genome sequence of Psathyrella aberdarensis IHI B618.</title>
        <authorList>
            <person name="Buettner E."/>
            <person name="Kellner H."/>
        </authorList>
    </citation>
    <scope>NUCLEOTIDE SEQUENCE [LARGE SCALE GENOMIC DNA]</scope>
    <source>
        <strain evidence="2 3">IHI B618</strain>
    </source>
</reference>
<comment type="caution">
    <text evidence="2">The sequence shown here is derived from an EMBL/GenBank/DDBJ whole genome shotgun (WGS) entry which is preliminary data.</text>
</comment>
<evidence type="ECO:0008006" key="4">
    <source>
        <dbReference type="Google" id="ProtNLM"/>
    </source>
</evidence>
<protein>
    <recommendedName>
        <fullName evidence="4">F-box domain-containing protein</fullName>
    </recommendedName>
</protein>
<feature type="compositionally biased region" description="Polar residues" evidence="1">
    <location>
        <begin position="13"/>
        <end position="27"/>
    </location>
</feature>
<evidence type="ECO:0000313" key="2">
    <source>
        <dbReference type="EMBL" id="RXW13034.1"/>
    </source>
</evidence>
<dbReference type="Proteomes" id="UP000290288">
    <property type="component" value="Unassembled WGS sequence"/>
</dbReference>
<dbReference type="Gene3D" id="3.80.10.10">
    <property type="entry name" value="Ribonuclease Inhibitor"/>
    <property type="match status" value="1"/>
</dbReference>
<evidence type="ECO:0000313" key="3">
    <source>
        <dbReference type="Proteomes" id="UP000290288"/>
    </source>
</evidence>
<name>A0A4Q2D3S4_9AGAR</name>
<evidence type="ECO:0000256" key="1">
    <source>
        <dbReference type="SAM" id="MobiDB-lite"/>
    </source>
</evidence>
<proteinExistence type="predicted"/>
<dbReference type="SUPFAM" id="SSF52047">
    <property type="entry name" value="RNI-like"/>
    <property type="match status" value="1"/>
</dbReference>
<dbReference type="OrthoDB" id="2840481at2759"/>
<keyword evidence="3" id="KW-1185">Reference proteome</keyword>
<dbReference type="InterPro" id="IPR032675">
    <property type="entry name" value="LRR_dom_sf"/>
</dbReference>
<sequence>MSDELGAARTEKAMQNNEISTSRQTSGAEEKVMSSPELTSMISAYLREGSNLTVPMVSDQVPTLKVGKWRAFFANLARVNRAFFHASIAILWEVMDTLEPFFELILPCDTLLDRATPAVPLAYWNAISSDEWKRFEVYSSRTKTLILNRKTSPEIDPSWLFYIASSTKRPAQLFPAIKHLVLTSNDTLSLFVAFHVTPQIDRLTVHLDKESKEPDDESSVAFTSSLAENAGKLTSLRLVQPVSWKIMDVVATIPGLKRLSLRVEKHITSADLSPLNELKSLEALAIEESTFSDAFPGSVGTADAIARESSMDNLTELRVTANCTRQFQVARHLSPKSLRTLELNVLGDLTGSMAVLPLFILVHAQRNTQLTSLVVTCRKFNITPGSVEDLRGDPRYTIMEPFINALSSLHNLTILSITGASFFSVDIIVQMLRMLRKLPQLQVFRFLPLQMTALEADDLMIPTLGALIEVSRHNPNLRELAIPLDIYVLDDLVLPHGYVSRHGLKKLAIDACIDEESAITTEDSLHMARYLDRLFPSLETLTEEWRKDTLDWRIWNVIERTLSFCQEIRAQAVNDARLMAS</sequence>
<dbReference type="STRING" id="2316362.A0A4Q2D3S4"/>
<accession>A0A4Q2D3S4</accession>